<dbReference type="RefSeq" id="WP_155450060.1">
    <property type="nucleotide sequence ID" value="NZ_WNKT01000019.1"/>
</dbReference>
<dbReference type="SUPFAM" id="SSF54637">
    <property type="entry name" value="Thioesterase/thiol ester dehydrase-isomerase"/>
    <property type="match status" value="1"/>
</dbReference>
<comment type="similarity">
    <text evidence="1">Belongs to the 4-hydroxybenzoyl-CoA thioesterase family.</text>
</comment>
<dbReference type="GO" id="GO:0047617">
    <property type="term" value="F:fatty acyl-CoA hydrolase activity"/>
    <property type="evidence" value="ECO:0007669"/>
    <property type="project" value="TreeGrafter"/>
</dbReference>
<organism evidence="3 4">
    <name type="scientific">Allochromatium palmeri</name>
    <dbReference type="NCBI Taxonomy" id="231048"/>
    <lineage>
        <taxon>Bacteria</taxon>
        <taxon>Pseudomonadati</taxon>
        <taxon>Pseudomonadota</taxon>
        <taxon>Gammaproteobacteria</taxon>
        <taxon>Chromatiales</taxon>
        <taxon>Chromatiaceae</taxon>
        <taxon>Allochromatium</taxon>
    </lineage>
</organism>
<dbReference type="FunFam" id="3.10.129.10:FF:000004">
    <property type="entry name" value="Tol-pal system-associated acyl-CoA thioesterase"/>
    <property type="match status" value="1"/>
</dbReference>
<sequence length="140" mass="15752">MSTQDHRALSSFDWPVRVYYEDTDAAGVVFYANYLRFMERGRTEWLRALGFEQDQLRAEQGVVFAVTDVDLKYLTPARFNEQLTVRSSLSHKGGASLAFEQDILRVTDQAVCCRGSVKVVCLDAATMRPRRLPSALAAAI</sequence>
<dbReference type="PANTHER" id="PTHR31793">
    <property type="entry name" value="4-HYDROXYBENZOYL-COA THIOESTERASE FAMILY MEMBER"/>
    <property type="match status" value="1"/>
</dbReference>
<keyword evidence="4" id="KW-1185">Reference proteome</keyword>
<protein>
    <submittedName>
        <fullName evidence="3">Tol-pal system-associated acyl-CoA thioesterase</fullName>
    </submittedName>
</protein>
<dbReference type="NCBIfam" id="TIGR02799">
    <property type="entry name" value="thio_ybgC"/>
    <property type="match status" value="1"/>
</dbReference>
<evidence type="ECO:0000256" key="1">
    <source>
        <dbReference type="ARBA" id="ARBA00005953"/>
    </source>
</evidence>
<dbReference type="InterPro" id="IPR014166">
    <property type="entry name" value="Tol-Pal_acyl-CoA_thioesterase"/>
</dbReference>
<proteinExistence type="inferred from homology"/>
<dbReference type="EMBL" id="WNKT01000019">
    <property type="protein sequence ID" value="MTW21473.1"/>
    <property type="molecule type" value="Genomic_DNA"/>
</dbReference>
<reference evidence="3 4" key="1">
    <citation type="submission" date="2019-11" db="EMBL/GenBank/DDBJ databases">
        <title>Whole-genome sequence of the anaerobic purple sulfur bacterium Allochromatium palmeri DSM 15591.</title>
        <authorList>
            <person name="Kyndt J.A."/>
            <person name="Meyer T.E."/>
        </authorList>
    </citation>
    <scope>NUCLEOTIDE SEQUENCE [LARGE SCALE GENOMIC DNA]</scope>
    <source>
        <strain evidence="3 4">DSM 15591</strain>
    </source>
</reference>
<evidence type="ECO:0000313" key="4">
    <source>
        <dbReference type="Proteomes" id="UP000434044"/>
    </source>
</evidence>
<gene>
    <name evidence="3" type="primary">ybgC</name>
    <name evidence="3" type="ORF">GJ668_10240</name>
</gene>
<dbReference type="Pfam" id="PF13279">
    <property type="entry name" value="4HBT_2"/>
    <property type="match status" value="1"/>
</dbReference>
<dbReference type="AlphaFoldDB" id="A0A6N8EB43"/>
<comment type="caution">
    <text evidence="3">The sequence shown here is derived from an EMBL/GenBank/DDBJ whole genome shotgun (WGS) entry which is preliminary data.</text>
</comment>
<dbReference type="InterPro" id="IPR050563">
    <property type="entry name" value="4-hydroxybenzoyl-CoA_TE"/>
</dbReference>
<dbReference type="PANTHER" id="PTHR31793:SF37">
    <property type="entry name" value="ACYL-COA THIOESTER HYDROLASE YBGC"/>
    <property type="match status" value="1"/>
</dbReference>
<evidence type="ECO:0000256" key="2">
    <source>
        <dbReference type="ARBA" id="ARBA00022801"/>
    </source>
</evidence>
<dbReference type="InterPro" id="IPR006684">
    <property type="entry name" value="YbgC/YbaW"/>
</dbReference>
<dbReference type="InterPro" id="IPR029069">
    <property type="entry name" value="HotDog_dom_sf"/>
</dbReference>
<dbReference type="OrthoDB" id="9808429at2"/>
<name>A0A6N8EB43_9GAMM</name>
<dbReference type="PIRSF" id="PIRSF003230">
    <property type="entry name" value="YbgC"/>
    <property type="match status" value="1"/>
</dbReference>
<accession>A0A6N8EB43</accession>
<dbReference type="NCBIfam" id="TIGR00051">
    <property type="entry name" value="YbgC/FadM family acyl-CoA thioesterase"/>
    <property type="match status" value="1"/>
</dbReference>
<evidence type="ECO:0000313" key="3">
    <source>
        <dbReference type="EMBL" id="MTW21473.1"/>
    </source>
</evidence>
<dbReference type="Proteomes" id="UP000434044">
    <property type="component" value="Unassembled WGS sequence"/>
</dbReference>
<keyword evidence="2" id="KW-0378">Hydrolase</keyword>
<dbReference type="Gene3D" id="3.10.129.10">
    <property type="entry name" value="Hotdog Thioesterase"/>
    <property type="match status" value="1"/>
</dbReference>
<dbReference type="CDD" id="cd00586">
    <property type="entry name" value="4HBT"/>
    <property type="match status" value="1"/>
</dbReference>